<dbReference type="Proteomes" id="UP000038010">
    <property type="component" value="Unassembled WGS sequence"/>
</dbReference>
<gene>
    <name evidence="2" type="ORF">AB675_9361</name>
</gene>
<evidence type="ECO:0000313" key="3">
    <source>
        <dbReference type="Proteomes" id="UP000038010"/>
    </source>
</evidence>
<name>A0A0N1HSF1_9EURO</name>
<keyword evidence="3" id="KW-1185">Reference proteome</keyword>
<dbReference type="GeneID" id="28741768"/>
<feature type="region of interest" description="Disordered" evidence="1">
    <location>
        <begin position="1"/>
        <end position="22"/>
    </location>
</feature>
<evidence type="ECO:0000313" key="2">
    <source>
        <dbReference type="EMBL" id="KPI41527.1"/>
    </source>
</evidence>
<sequence length="214" mass="24293">MDKEQEQDPDDILAELEADDNDDYRAQRLAELKSEAQSGPESTSNAVQSVFKTLSGDDECLQFTTEYERAVVHFFHPDFARCSVMDRHCEHIGRKHNQDGGADMAFARVDVRNAPFVVEKLGIRVLPAVLGFVKGVVKGRVTGFEGIAWGGREDVPSVAAALEEKLVEWTVLRKRLLEDEAEDEEEEKPERTEFARRGIRDRKQNPNDDDDDWD</sequence>
<feature type="region of interest" description="Disordered" evidence="1">
    <location>
        <begin position="180"/>
        <end position="214"/>
    </location>
</feature>
<feature type="compositionally biased region" description="Basic and acidic residues" evidence="1">
    <location>
        <begin position="188"/>
        <end position="206"/>
    </location>
</feature>
<dbReference type="AlphaFoldDB" id="A0A0N1HSF1"/>
<dbReference type="VEuPathDB" id="FungiDB:AB675_9361"/>
<dbReference type="RefSeq" id="XP_018001490.1">
    <property type="nucleotide sequence ID" value="XM_018149888.1"/>
</dbReference>
<feature type="compositionally biased region" description="Acidic residues" evidence="1">
    <location>
        <begin position="7"/>
        <end position="22"/>
    </location>
</feature>
<dbReference type="InterPro" id="IPR036249">
    <property type="entry name" value="Thioredoxin-like_sf"/>
</dbReference>
<dbReference type="STRING" id="1664694.A0A0N1HSF1"/>
<proteinExistence type="predicted"/>
<dbReference type="PANTHER" id="PTHR21148">
    <property type="entry name" value="THIOREDOXIN DOMAIN-CONTAINING PROTEIN 9"/>
    <property type="match status" value="1"/>
</dbReference>
<accession>A0A0N1HSF1</accession>
<organism evidence="2 3">
    <name type="scientific">Cyphellophora attinorum</name>
    <dbReference type="NCBI Taxonomy" id="1664694"/>
    <lineage>
        <taxon>Eukaryota</taxon>
        <taxon>Fungi</taxon>
        <taxon>Dikarya</taxon>
        <taxon>Ascomycota</taxon>
        <taxon>Pezizomycotina</taxon>
        <taxon>Eurotiomycetes</taxon>
        <taxon>Chaetothyriomycetidae</taxon>
        <taxon>Chaetothyriales</taxon>
        <taxon>Cyphellophoraceae</taxon>
        <taxon>Cyphellophora</taxon>
    </lineage>
</organism>
<dbReference type="OrthoDB" id="10257948at2759"/>
<comment type="caution">
    <text evidence="2">The sequence shown here is derived from an EMBL/GenBank/DDBJ whole genome shotgun (WGS) entry which is preliminary data.</text>
</comment>
<dbReference type="Gene3D" id="3.40.30.10">
    <property type="entry name" value="Glutaredoxin"/>
    <property type="match status" value="1"/>
</dbReference>
<dbReference type="EMBL" id="LFJN01000009">
    <property type="protein sequence ID" value="KPI41527.1"/>
    <property type="molecule type" value="Genomic_DNA"/>
</dbReference>
<evidence type="ECO:0000256" key="1">
    <source>
        <dbReference type="SAM" id="MobiDB-lite"/>
    </source>
</evidence>
<dbReference type="SUPFAM" id="SSF52833">
    <property type="entry name" value="Thioredoxin-like"/>
    <property type="match status" value="1"/>
</dbReference>
<protein>
    <submittedName>
        <fullName evidence="2">Thioredoxin domain-containing protein plp1</fullName>
    </submittedName>
</protein>
<reference evidence="2 3" key="1">
    <citation type="submission" date="2015-06" db="EMBL/GenBank/DDBJ databases">
        <title>Draft genome of the ant-associated black yeast Phialophora attae CBS 131958.</title>
        <authorList>
            <person name="Moreno L.F."/>
            <person name="Stielow B.J."/>
            <person name="de Hoog S."/>
            <person name="Vicente V.A."/>
            <person name="Weiss V.A."/>
            <person name="de Vries M."/>
            <person name="Cruz L.M."/>
            <person name="Souza E.M."/>
        </authorList>
    </citation>
    <scope>NUCLEOTIDE SEQUENCE [LARGE SCALE GENOMIC DNA]</scope>
    <source>
        <strain evidence="2 3">CBS 131958</strain>
    </source>
</reference>